<comment type="caution">
    <text evidence="2">The sequence shown here is derived from an EMBL/GenBank/DDBJ whole genome shotgun (WGS) entry which is preliminary data.</text>
</comment>
<dbReference type="AlphaFoldDB" id="A0A0F9NIA2"/>
<proteinExistence type="predicted"/>
<feature type="transmembrane region" description="Helical" evidence="1">
    <location>
        <begin position="29"/>
        <end position="50"/>
    </location>
</feature>
<evidence type="ECO:0000256" key="1">
    <source>
        <dbReference type="SAM" id="Phobius"/>
    </source>
</evidence>
<dbReference type="Pfam" id="PF20532">
    <property type="entry name" value="DUF6747"/>
    <property type="match status" value="1"/>
</dbReference>
<reference evidence="2" key="1">
    <citation type="journal article" date="2015" name="Nature">
        <title>Complex archaea that bridge the gap between prokaryotes and eukaryotes.</title>
        <authorList>
            <person name="Spang A."/>
            <person name="Saw J.H."/>
            <person name="Jorgensen S.L."/>
            <person name="Zaremba-Niedzwiedzka K."/>
            <person name="Martijn J."/>
            <person name="Lind A.E."/>
            <person name="van Eijk R."/>
            <person name="Schleper C."/>
            <person name="Guy L."/>
            <person name="Ettema T.J."/>
        </authorList>
    </citation>
    <scope>NUCLEOTIDE SEQUENCE</scope>
</reference>
<protein>
    <submittedName>
        <fullName evidence="2">Uncharacterized protein</fullName>
    </submittedName>
</protein>
<organism evidence="2">
    <name type="scientific">marine sediment metagenome</name>
    <dbReference type="NCBI Taxonomy" id="412755"/>
    <lineage>
        <taxon>unclassified sequences</taxon>
        <taxon>metagenomes</taxon>
        <taxon>ecological metagenomes</taxon>
    </lineage>
</organism>
<keyword evidence="1" id="KW-0812">Transmembrane</keyword>
<keyword evidence="1" id="KW-0472">Membrane</keyword>
<sequence length="56" mass="6655">MKTVLVLKEIYAQGFRDLGNKIVKNYFKIFTWFSIAMFAIVLYAFLFRIFTGFAFD</sequence>
<dbReference type="InterPro" id="IPR046635">
    <property type="entry name" value="DUF6747"/>
</dbReference>
<evidence type="ECO:0000313" key="2">
    <source>
        <dbReference type="EMBL" id="KKM88540.1"/>
    </source>
</evidence>
<dbReference type="EMBL" id="LAZR01006946">
    <property type="protein sequence ID" value="KKM88540.1"/>
    <property type="molecule type" value="Genomic_DNA"/>
</dbReference>
<keyword evidence="1" id="KW-1133">Transmembrane helix</keyword>
<name>A0A0F9NIA2_9ZZZZ</name>
<gene>
    <name evidence="2" type="ORF">LCGC14_1257740</name>
</gene>
<accession>A0A0F9NIA2</accession>